<evidence type="ECO:0000313" key="3">
    <source>
        <dbReference type="Proteomes" id="UP001154282"/>
    </source>
</evidence>
<proteinExistence type="predicted"/>
<evidence type="ECO:0000313" key="2">
    <source>
        <dbReference type="EMBL" id="CAI0382431.1"/>
    </source>
</evidence>
<protein>
    <submittedName>
        <fullName evidence="2">Uncharacterized protein</fullName>
    </submittedName>
</protein>
<organism evidence="2 3">
    <name type="scientific">Linum tenue</name>
    <dbReference type="NCBI Taxonomy" id="586396"/>
    <lineage>
        <taxon>Eukaryota</taxon>
        <taxon>Viridiplantae</taxon>
        <taxon>Streptophyta</taxon>
        <taxon>Embryophyta</taxon>
        <taxon>Tracheophyta</taxon>
        <taxon>Spermatophyta</taxon>
        <taxon>Magnoliopsida</taxon>
        <taxon>eudicotyledons</taxon>
        <taxon>Gunneridae</taxon>
        <taxon>Pentapetalae</taxon>
        <taxon>rosids</taxon>
        <taxon>fabids</taxon>
        <taxon>Malpighiales</taxon>
        <taxon>Linaceae</taxon>
        <taxon>Linum</taxon>
    </lineage>
</organism>
<keyword evidence="3" id="KW-1185">Reference proteome</keyword>
<sequence length="52" mass="5956">SATIRFEQDQTDRTAASSNNKRNLRIKDQIIIVFSLILSSPKINSISFLKYL</sequence>
<name>A0AAV0HAV3_9ROSI</name>
<keyword evidence="1" id="KW-1133">Transmembrane helix</keyword>
<accession>A0AAV0HAV3</accession>
<dbReference type="Proteomes" id="UP001154282">
    <property type="component" value="Unassembled WGS sequence"/>
</dbReference>
<dbReference type="EMBL" id="CAMGYJ010000002">
    <property type="protein sequence ID" value="CAI0382431.1"/>
    <property type="molecule type" value="Genomic_DNA"/>
</dbReference>
<dbReference type="AlphaFoldDB" id="A0AAV0HAV3"/>
<feature type="non-terminal residue" evidence="2">
    <location>
        <position position="1"/>
    </location>
</feature>
<evidence type="ECO:0000256" key="1">
    <source>
        <dbReference type="SAM" id="Phobius"/>
    </source>
</evidence>
<keyword evidence="1" id="KW-0472">Membrane</keyword>
<reference evidence="2" key="1">
    <citation type="submission" date="2022-08" db="EMBL/GenBank/DDBJ databases">
        <authorList>
            <person name="Gutierrez-Valencia J."/>
        </authorList>
    </citation>
    <scope>NUCLEOTIDE SEQUENCE</scope>
</reference>
<gene>
    <name evidence="2" type="ORF">LITE_LOCUS3562</name>
</gene>
<feature type="transmembrane region" description="Helical" evidence="1">
    <location>
        <begin position="30"/>
        <end position="49"/>
    </location>
</feature>
<keyword evidence="1" id="KW-0812">Transmembrane</keyword>
<comment type="caution">
    <text evidence="2">The sequence shown here is derived from an EMBL/GenBank/DDBJ whole genome shotgun (WGS) entry which is preliminary data.</text>
</comment>